<keyword evidence="3" id="KW-1185">Reference proteome</keyword>
<feature type="transmembrane region" description="Helical" evidence="1">
    <location>
        <begin position="149"/>
        <end position="174"/>
    </location>
</feature>
<protein>
    <recommendedName>
        <fullName evidence="4">Glycosyltransferase RgtA/B/C/D-like domain-containing protein</fullName>
    </recommendedName>
</protein>
<keyword evidence="1" id="KW-0472">Membrane</keyword>
<comment type="caution">
    <text evidence="2">The sequence shown here is derived from an EMBL/GenBank/DDBJ whole genome shotgun (WGS) entry which is preliminary data.</text>
</comment>
<dbReference type="RefSeq" id="WP_188448281.1">
    <property type="nucleotide sequence ID" value="NZ_BMDW01000017.1"/>
</dbReference>
<evidence type="ECO:0008006" key="4">
    <source>
        <dbReference type="Google" id="ProtNLM"/>
    </source>
</evidence>
<feature type="transmembrane region" description="Helical" evidence="1">
    <location>
        <begin position="74"/>
        <end position="93"/>
    </location>
</feature>
<reference evidence="3" key="1">
    <citation type="journal article" date="2019" name="Int. J. Syst. Evol. Microbiol.">
        <title>The Global Catalogue of Microorganisms (GCM) 10K type strain sequencing project: providing services to taxonomists for standard genome sequencing and annotation.</title>
        <authorList>
            <consortium name="The Broad Institute Genomics Platform"/>
            <consortium name="The Broad Institute Genome Sequencing Center for Infectious Disease"/>
            <person name="Wu L."/>
            <person name="Ma J."/>
        </authorList>
    </citation>
    <scope>NUCLEOTIDE SEQUENCE [LARGE SCALE GENOMIC DNA]</scope>
    <source>
        <strain evidence="3">CGMCC 1.10106</strain>
    </source>
</reference>
<feature type="transmembrane region" description="Helical" evidence="1">
    <location>
        <begin position="186"/>
        <end position="207"/>
    </location>
</feature>
<dbReference type="EMBL" id="BMDW01000017">
    <property type="protein sequence ID" value="GGA54902.1"/>
    <property type="molecule type" value="Genomic_DNA"/>
</dbReference>
<feature type="transmembrane region" description="Helical" evidence="1">
    <location>
        <begin position="388"/>
        <end position="406"/>
    </location>
</feature>
<name>A0ABQ1H1S2_9SPHN</name>
<dbReference type="Proteomes" id="UP000618591">
    <property type="component" value="Unassembled WGS sequence"/>
</dbReference>
<evidence type="ECO:0000313" key="3">
    <source>
        <dbReference type="Proteomes" id="UP000618591"/>
    </source>
</evidence>
<keyword evidence="1" id="KW-0812">Transmembrane</keyword>
<evidence type="ECO:0000313" key="2">
    <source>
        <dbReference type="EMBL" id="GGA54902.1"/>
    </source>
</evidence>
<feature type="transmembrane region" description="Helical" evidence="1">
    <location>
        <begin position="440"/>
        <end position="459"/>
    </location>
</feature>
<accession>A0ABQ1H1S2</accession>
<organism evidence="2 3">
    <name type="scientific">Sphingomonas psychrolutea</name>
    <dbReference type="NCBI Taxonomy" id="1259676"/>
    <lineage>
        <taxon>Bacteria</taxon>
        <taxon>Pseudomonadati</taxon>
        <taxon>Pseudomonadota</taxon>
        <taxon>Alphaproteobacteria</taxon>
        <taxon>Sphingomonadales</taxon>
        <taxon>Sphingomonadaceae</taxon>
        <taxon>Sphingomonas</taxon>
    </lineage>
</organism>
<feature type="transmembrane region" description="Helical" evidence="1">
    <location>
        <begin position="100"/>
        <end position="119"/>
    </location>
</feature>
<evidence type="ECO:0000256" key="1">
    <source>
        <dbReference type="SAM" id="Phobius"/>
    </source>
</evidence>
<feature type="transmembrane region" description="Helical" evidence="1">
    <location>
        <begin position="125"/>
        <end position="142"/>
    </location>
</feature>
<feature type="transmembrane region" description="Helical" evidence="1">
    <location>
        <begin position="7"/>
        <end position="27"/>
    </location>
</feature>
<sequence length="471" mass="50047">MTTQLPRIWTVAGVTLMLLVGSLALFWPGIAMYDSVRQFAQALAGAYEDWHPPAMARTWSGLHAAVGGTSEPMFGLQMALYWAGFGLIAAALARLGRRRAAAAVLAIGALPLFLGWQAVVLKDTQMLGAVLAACGAMAWWRLRAARVPVWALIAVAALLAYATLLRANAVFATVPLAVMLFGSGRWWTRLALGLAGVAAVLMVAPLLNHGPLGAASSGVERTEALYDLAGIAVRAPDAAIGFTPFEARALMSGHCVKPYFWDPLGEEPRCAPIMARLRSRPAGELYRMLVAAIVRHPFAYAAHRLAHFNSTERWLVLAGLPGAAPPARSEPNSLGLGNPGAAARGWQVTAGWMAETPLGWPVVWLIVAIIGLAAAAPRASAPPRDLALALLVSAITLELSFGVLSIASDLRYHLWPMVATALATVLLWGDWWRSQRVVRIGGLALAVVLVAGTVARLTLPSPPTGHRDLLR</sequence>
<proteinExistence type="predicted"/>
<keyword evidence="1" id="KW-1133">Transmembrane helix</keyword>
<gene>
    <name evidence="2" type="ORF">GCM10011395_26640</name>
</gene>
<feature type="transmembrane region" description="Helical" evidence="1">
    <location>
        <begin position="358"/>
        <end position="376"/>
    </location>
</feature>